<evidence type="ECO:0000313" key="1">
    <source>
        <dbReference type="EMBL" id="MBB3132276.1"/>
    </source>
</evidence>
<reference evidence="1 2" key="1">
    <citation type="submission" date="2020-08" db="EMBL/GenBank/DDBJ databases">
        <title>Genomic Encyclopedia of Type Strains, Phase III (KMG-III): the genomes of soil and plant-associated and newly described type strains.</title>
        <authorList>
            <person name="Whitman W."/>
        </authorList>
    </citation>
    <scope>NUCLEOTIDE SEQUENCE [LARGE SCALE GENOMIC DNA]</scope>
    <source>
        <strain evidence="1 2">CECT 5831</strain>
    </source>
</reference>
<dbReference type="Gene3D" id="2.60.40.420">
    <property type="entry name" value="Cupredoxins - blue copper proteins"/>
    <property type="match status" value="1"/>
</dbReference>
<dbReference type="InterPro" id="IPR008972">
    <property type="entry name" value="Cupredoxin"/>
</dbReference>
<evidence type="ECO:0000313" key="2">
    <source>
        <dbReference type="Proteomes" id="UP000517523"/>
    </source>
</evidence>
<dbReference type="RefSeq" id="WP_246426973.1">
    <property type="nucleotide sequence ID" value="NZ_JACHXJ010000015.1"/>
</dbReference>
<organism evidence="1 2">
    <name type="scientific">Paenibacillus rhizosphaerae</name>
    <dbReference type="NCBI Taxonomy" id="297318"/>
    <lineage>
        <taxon>Bacteria</taxon>
        <taxon>Bacillati</taxon>
        <taxon>Bacillota</taxon>
        <taxon>Bacilli</taxon>
        <taxon>Bacillales</taxon>
        <taxon>Paenibacillaceae</taxon>
        <taxon>Paenibacillus</taxon>
    </lineage>
</organism>
<dbReference type="EMBL" id="JACHXJ010000015">
    <property type="protein sequence ID" value="MBB3132276.1"/>
    <property type="molecule type" value="Genomic_DNA"/>
</dbReference>
<name>A0A839TZA5_9BACL</name>
<gene>
    <name evidence="1" type="ORF">FHS19_007005</name>
</gene>
<accession>A0A839TZA5</accession>
<comment type="caution">
    <text evidence="1">The sequence shown here is derived from an EMBL/GenBank/DDBJ whole genome shotgun (WGS) entry which is preliminary data.</text>
</comment>
<protein>
    <submittedName>
        <fullName evidence="1">FtsP/CotA-like multicopper oxidase with cupredoxin domain</fullName>
    </submittedName>
</protein>
<proteinExistence type="predicted"/>
<sequence length="72" mass="7998">MDGHDLHEPGVLKNVQFQIAVGQRYDLHVQMPQEGKVIVASDSGLRAALPRSNYSLFDWLMGIASMKSSRSL</sequence>
<dbReference type="AlphaFoldDB" id="A0A839TZA5"/>
<dbReference type="Proteomes" id="UP000517523">
    <property type="component" value="Unassembled WGS sequence"/>
</dbReference>